<organism evidence="1 2">
    <name type="scientific">Ignelater luminosus</name>
    <name type="common">Cucubano</name>
    <name type="synonym">Pyrophorus luminosus</name>
    <dbReference type="NCBI Taxonomy" id="2038154"/>
    <lineage>
        <taxon>Eukaryota</taxon>
        <taxon>Metazoa</taxon>
        <taxon>Ecdysozoa</taxon>
        <taxon>Arthropoda</taxon>
        <taxon>Hexapoda</taxon>
        <taxon>Insecta</taxon>
        <taxon>Pterygota</taxon>
        <taxon>Neoptera</taxon>
        <taxon>Endopterygota</taxon>
        <taxon>Coleoptera</taxon>
        <taxon>Polyphaga</taxon>
        <taxon>Elateriformia</taxon>
        <taxon>Elateroidea</taxon>
        <taxon>Elateridae</taxon>
        <taxon>Agrypninae</taxon>
        <taxon>Pyrophorini</taxon>
        <taxon>Ignelater</taxon>
    </lineage>
</organism>
<gene>
    <name evidence="1" type="ORF">ILUMI_11697</name>
</gene>
<dbReference type="OrthoDB" id="10538739at2759"/>
<proteinExistence type="predicted"/>
<reference evidence="1" key="1">
    <citation type="submission" date="2019-08" db="EMBL/GenBank/DDBJ databases">
        <title>The genome of the North American firefly Photinus pyralis.</title>
        <authorList>
            <consortium name="Photinus pyralis genome working group"/>
            <person name="Fallon T.R."/>
            <person name="Sander Lower S.E."/>
            <person name="Weng J.-K."/>
        </authorList>
    </citation>
    <scope>NUCLEOTIDE SEQUENCE</scope>
    <source>
        <strain evidence="1">TRF0915ILg1</strain>
        <tissue evidence="1">Whole body</tissue>
    </source>
</reference>
<dbReference type="Proteomes" id="UP000801492">
    <property type="component" value="Unassembled WGS sequence"/>
</dbReference>
<sequence>MTLTNDPYMKLTGSDYFVFSQILNGVNKSTLGKQWKVESEALLTLTKDPVMESQDLTFIVDRTVLLH</sequence>
<comment type="caution">
    <text evidence="1">The sequence shown here is derived from an EMBL/GenBank/DDBJ whole genome shotgun (WGS) entry which is preliminary data.</text>
</comment>
<protein>
    <submittedName>
        <fullName evidence="1">Uncharacterized protein</fullName>
    </submittedName>
</protein>
<dbReference type="AlphaFoldDB" id="A0A8K0D019"/>
<evidence type="ECO:0000313" key="2">
    <source>
        <dbReference type="Proteomes" id="UP000801492"/>
    </source>
</evidence>
<evidence type="ECO:0000313" key="1">
    <source>
        <dbReference type="EMBL" id="KAF2894497.1"/>
    </source>
</evidence>
<keyword evidence="2" id="KW-1185">Reference proteome</keyword>
<dbReference type="EMBL" id="VTPC01006950">
    <property type="protein sequence ID" value="KAF2894497.1"/>
    <property type="molecule type" value="Genomic_DNA"/>
</dbReference>
<name>A0A8K0D019_IGNLU</name>
<accession>A0A8K0D019</accession>